<reference evidence="1 2" key="1">
    <citation type="journal article" date="2023" name="Sci. Data">
        <title>Genome assembly of the Korean intertidal mud-creeper Batillaria attramentaria.</title>
        <authorList>
            <person name="Patra A.K."/>
            <person name="Ho P.T."/>
            <person name="Jun S."/>
            <person name="Lee S.J."/>
            <person name="Kim Y."/>
            <person name="Won Y.J."/>
        </authorList>
    </citation>
    <scope>NUCLEOTIDE SEQUENCE [LARGE SCALE GENOMIC DNA]</scope>
    <source>
        <strain evidence="1">Wonlab-2016</strain>
    </source>
</reference>
<dbReference type="EMBL" id="JACVVK020000187">
    <property type="protein sequence ID" value="KAK7485876.1"/>
    <property type="molecule type" value="Genomic_DNA"/>
</dbReference>
<proteinExistence type="predicted"/>
<gene>
    <name evidence="1" type="ORF">BaRGS_00022871</name>
</gene>
<evidence type="ECO:0000313" key="1">
    <source>
        <dbReference type="EMBL" id="KAK7485876.1"/>
    </source>
</evidence>
<name>A0ABD0KFB4_9CAEN</name>
<accession>A0ABD0KFB4</accession>
<sequence>MHIHEKKNLSERIRGRDWEMGKCRAPKQRMKPPVNQRGCRSSAAARAIRHTDKRVFGRSTPHGCPINLITGPSPRASVGNNHPARSRLFSWITVPYKLVELQAMCASACR</sequence>
<protein>
    <submittedName>
        <fullName evidence="1">Uncharacterized protein</fullName>
    </submittedName>
</protein>
<organism evidence="1 2">
    <name type="scientific">Batillaria attramentaria</name>
    <dbReference type="NCBI Taxonomy" id="370345"/>
    <lineage>
        <taxon>Eukaryota</taxon>
        <taxon>Metazoa</taxon>
        <taxon>Spiralia</taxon>
        <taxon>Lophotrochozoa</taxon>
        <taxon>Mollusca</taxon>
        <taxon>Gastropoda</taxon>
        <taxon>Caenogastropoda</taxon>
        <taxon>Sorbeoconcha</taxon>
        <taxon>Cerithioidea</taxon>
        <taxon>Batillariidae</taxon>
        <taxon>Batillaria</taxon>
    </lineage>
</organism>
<keyword evidence="2" id="KW-1185">Reference proteome</keyword>
<dbReference type="AlphaFoldDB" id="A0ABD0KFB4"/>
<evidence type="ECO:0000313" key="2">
    <source>
        <dbReference type="Proteomes" id="UP001519460"/>
    </source>
</evidence>
<dbReference type="Proteomes" id="UP001519460">
    <property type="component" value="Unassembled WGS sequence"/>
</dbReference>
<comment type="caution">
    <text evidence="1">The sequence shown here is derived from an EMBL/GenBank/DDBJ whole genome shotgun (WGS) entry which is preliminary data.</text>
</comment>